<dbReference type="InterPro" id="IPR050638">
    <property type="entry name" value="AA-Vitamin_Transporters"/>
</dbReference>
<feature type="domain" description="EamA" evidence="9">
    <location>
        <begin position="190"/>
        <end position="324"/>
    </location>
</feature>
<dbReference type="RefSeq" id="WP_136012018.1">
    <property type="nucleotide sequence ID" value="NZ_SRYE01000001.1"/>
</dbReference>
<dbReference type="InterPro" id="IPR037185">
    <property type="entry name" value="EmrE-like"/>
</dbReference>
<evidence type="ECO:0000256" key="1">
    <source>
        <dbReference type="ARBA" id="ARBA00004651"/>
    </source>
</evidence>
<feature type="domain" description="EamA" evidence="9">
    <location>
        <begin position="39"/>
        <end position="179"/>
    </location>
</feature>
<keyword evidence="5 8" id="KW-1133">Transmembrane helix</keyword>
<gene>
    <name evidence="10" type="ORF">E5334_02525</name>
</gene>
<feature type="compositionally biased region" description="Pro residues" evidence="7">
    <location>
        <begin position="16"/>
        <end position="26"/>
    </location>
</feature>
<keyword evidence="4 8" id="KW-0812">Transmembrane</keyword>
<evidence type="ECO:0000259" key="9">
    <source>
        <dbReference type="Pfam" id="PF00892"/>
    </source>
</evidence>
<dbReference type="GO" id="GO:0005886">
    <property type="term" value="C:plasma membrane"/>
    <property type="evidence" value="ECO:0007669"/>
    <property type="project" value="UniProtKB-SubCell"/>
</dbReference>
<dbReference type="PANTHER" id="PTHR32322:SF18">
    <property type="entry name" value="S-ADENOSYLMETHIONINE_S-ADENOSYLHOMOCYSTEINE TRANSPORTER"/>
    <property type="match status" value="1"/>
</dbReference>
<evidence type="ECO:0000256" key="3">
    <source>
        <dbReference type="ARBA" id="ARBA00022475"/>
    </source>
</evidence>
<evidence type="ECO:0000313" key="11">
    <source>
        <dbReference type="Proteomes" id="UP000310263"/>
    </source>
</evidence>
<dbReference type="Proteomes" id="UP000310263">
    <property type="component" value="Unassembled WGS sequence"/>
</dbReference>
<dbReference type="InterPro" id="IPR000620">
    <property type="entry name" value="EamA_dom"/>
</dbReference>
<evidence type="ECO:0000256" key="2">
    <source>
        <dbReference type="ARBA" id="ARBA00007362"/>
    </source>
</evidence>
<feature type="transmembrane region" description="Helical" evidence="8">
    <location>
        <begin position="253"/>
        <end position="273"/>
    </location>
</feature>
<accession>A0A4S2F7N3</accession>
<comment type="subcellular location">
    <subcellularLocation>
        <location evidence="1">Cell membrane</location>
        <topology evidence="1">Multi-pass membrane protein</topology>
    </subcellularLocation>
</comment>
<dbReference type="Pfam" id="PF00892">
    <property type="entry name" value="EamA"/>
    <property type="match status" value="2"/>
</dbReference>
<name>A0A4S2F7N3_9ACTN</name>
<proteinExistence type="inferred from homology"/>
<comment type="caution">
    <text evidence="10">The sequence shown here is derived from an EMBL/GenBank/DDBJ whole genome shotgun (WGS) entry which is preliminary data.</text>
</comment>
<feature type="transmembrane region" description="Helical" evidence="8">
    <location>
        <begin position="133"/>
        <end position="153"/>
    </location>
</feature>
<feature type="region of interest" description="Disordered" evidence="7">
    <location>
        <begin position="1"/>
        <end position="26"/>
    </location>
</feature>
<dbReference type="AlphaFoldDB" id="A0A4S2F7N3"/>
<organism evidence="10 11">
    <name type="scientific">Muricaecibacterium torontonense</name>
    <dbReference type="NCBI Taxonomy" id="3032871"/>
    <lineage>
        <taxon>Bacteria</taxon>
        <taxon>Bacillati</taxon>
        <taxon>Actinomycetota</taxon>
        <taxon>Coriobacteriia</taxon>
        <taxon>Coriobacteriales</taxon>
        <taxon>Atopobiaceae</taxon>
        <taxon>Muricaecibacterium</taxon>
    </lineage>
</organism>
<comment type="similarity">
    <text evidence="2">Belongs to the EamA transporter family.</text>
</comment>
<feature type="transmembrane region" description="Helical" evidence="8">
    <location>
        <begin position="280"/>
        <end position="300"/>
    </location>
</feature>
<feature type="transmembrane region" description="Helical" evidence="8">
    <location>
        <begin position="192"/>
        <end position="211"/>
    </location>
</feature>
<feature type="transmembrane region" description="Helical" evidence="8">
    <location>
        <begin position="218"/>
        <end position="241"/>
    </location>
</feature>
<dbReference type="PANTHER" id="PTHR32322">
    <property type="entry name" value="INNER MEMBRANE TRANSPORTER"/>
    <property type="match status" value="1"/>
</dbReference>
<keyword evidence="11" id="KW-1185">Reference proteome</keyword>
<evidence type="ECO:0000313" key="10">
    <source>
        <dbReference type="EMBL" id="TGY63391.1"/>
    </source>
</evidence>
<dbReference type="OrthoDB" id="3190463at2"/>
<evidence type="ECO:0000256" key="8">
    <source>
        <dbReference type="SAM" id="Phobius"/>
    </source>
</evidence>
<dbReference type="SUPFAM" id="SSF103481">
    <property type="entry name" value="Multidrug resistance efflux transporter EmrE"/>
    <property type="match status" value="2"/>
</dbReference>
<evidence type="ECO:0000256" key="4">
    <source>
        <dbReference type="ARBA" id="ARBA00022692"/>
    </source>
</evidence>
<feature type="transmembrane region" description="Helical" evidence="8">
    <location>
        <begin position="73"/>
        <end position="94"/>
    </location>
</feature>
<feature type="transmembrane region" description="Helical" evidence="8">
    <location>
        <begin position="165"/>
        <end position="186"/>
    </location>
</feature>
<feature type="transmembrane region" description="Helical" evidence="8">
    <location>
        <begin position="306"/>
        <end position="324"/>
    </location>
</feature>
<reference evidence="10 11" key="1">
    <citation type="submission" date="2019-04" db="EMBL/GenBank/DDBJ databases">
        <title>Microbes associate with the intestines of laboratory mice.</title>
        <authorList>
            <person name="Navarre W."/>
            <person name="Wong E."/>
            <person name="Huang K."/>
            <person name="Tropini C."/>
            <person name="Ng K."/>
            <person name="Yu B."/>
        </authorList>
    </citation>
    <scope>NUCLEOTIDE SEQUENCE [LARGE SCALE GENOMIC DNA]</scope>
    <source>
        <strain evidence="10 11">NM07_P-09</strain>
    </source>
</reference>
<feature type="transmembrane region" description="Helical" evidence="8">
    <location>
        <begin position="106"/>
        <end position="127"/>
    </location>
</feature>
<evidence type="ECO:0000256" key="5">
    <source>
        <dbReference type="ARBA" id="ARBA00022989"/>
    </source>
</evidence>
<feature type="transmembrane region" description="Helical" evidence="8">
    <location>
        <begin position="36"/>
        <end position="53"/>
    </location>
</feature>
<keyword evidence="6 8" id="KW-0472">Membrane</keyword>
<dbReference type="EMBL" id="SRYE01000001">
    <property type="protein sequence ID" value="TGY63391.1"/>
    <property type="molecule type" value="Genomic_DNA"/>
</dbReference>
<sequence length="336" mass="34919">MANPAVAQSPKAPGSHPQPPSTPYPSRPSGFWATKAGLIVGALLCNFLWGSAIPAVTQGYQLLSIEDSLGGQMLFAGVRFTASGIAILVFWALLHRKTPQLTPTTLKDSFFLCLLWTVGQYACYYVGMAHATGVSASIIQGFEVFVTLLLGALCFHSESLTPRKVAGSLIGVAGIALFSGGGTIGFSWMGEGLLAAGTVFASVASQLLAKYSKRADPIVLAGAQFVLGGLILAALGIALGGQLALAAPPAWGILAWLILVSSVAYGLWSYLIATHPVSSVVVWSFTLPVFGVLLSLVLLGDQGNPFGLTSAVAVALLCLGIWLVDTDLPKKPAKSY</sequence>
<protein>
    <submittedName>
        <fullName evidence="10">DMT family transporter</fullName>
    </submittedName>
</protein>
<keyword evidence="3" id="KW-1003">Cell membrane</keyword>
<evidence type="ECO:0000256" key="7">
    <source>
        <dbReference type="SAM" id="MobiDB-lite"/>
    </source>
</evidence>
<evidence type="ECO:0000256" key="6">
    <source>
        <dbReference type="ARBA" id="ARBA00023136"/>
    </source>
</evidence>